<dbReference type="EMBL" id="MT143282">
    <property type="protein sequence ID" value="QJA95061.1"/>
    <property type="molecule type" value="Genomic_DNA"/>
</dbReference>
<reference evidence="1" key="1">
    <citation type="submission" date="2020-03" db="EMBL/GenBank/DDBJ databases">
        <title>The deep terrestrial virosphere.</title>
        <authorList>
            <person name="Holmfeldt K."/>
            <person name="Nilsson E."/>
            <person name="Simone D."/>
            <person name="Lopez-Fernandez M."/>
            <person name="Wu X."/>
            <person name="de Brujin I."/>
            <person name="Lundin D."/>
            <person name="Andersson A."/>
            <person name="Bertilsson S."/>
            <person name="Dopson M."/>
        </authorList>
    </citation>
    <scope>NUCLEOTIDE SEQUENCE</scope>
    <source>
        <strain evidence="1">MM415B03670</strain>
    </source>
</reference>
<sequence length="79" mass="9048">MKCLQCKKTIHNNYCKFCDGYSIKSKGFYKRAVLPPFPRGVGTSIVICDDPNSVEIIKRYLQDTSGFEDHIKDILFNPT</sequence>
<organism evidence="1">
    <name type="scientific">viral metagenome</name>
    <dbReference type="NCBI Taxonomy" id="1070528"/>
    <lineage>
        <taxon>unclassified sequences</taxon>
        <taxon>metagenomes</taxon>
        <taxon>organismal metagenomes</taxon>
    </lineage>
</organism>
<protein>
    <submittedName>
        <fullName evidence="1">Uncharacterized protein</fullName>
    </submittedName>
</protein>
<accession>A0A6M3LPT5</accession>
<proteinExistence type="predicted"/>
<dbReference type="AlphaFoldDB" id="A0A6M3LPT5"/>
<name>A0A6M3LPT5_9ZZZZ</name>
<evidence type="ECO:0000313" key="1">
    <source>
        <dbReference type="EMBL" id="QJA95061.1"/>
    </source>
</evidence>
<gene>
    <name evidence="1" type="ORF">MM415B03670_0009</name>
</gene>